<keyword evidence="4" id="KW-0464">Manganese</keyword>
<evidence type="ECO:0000313" key="7">
    <source>
        <dbReference type="Proteomes" id="UP000799750"/>
    </source>
</evidence>
<dbReference type="SUPFAM" id="SSF53187">
    <property type="entry name" value="Zn-dependent exopeptidases"/>
    <property type="match status" value="1"/>
</dbReference>
<accession>A0A6A6QR48</accession>
<keyword evidence="3 6" id="KW-0378">Hydrolase</keyword>
<sequence length="433" mass="46916">MNPNRRVTSSLTDLLLAAPIDTKKYEALYKHFHEHPELSNLEAETAKTIAAELSRLQAFDITTNIGGHGLVGVLKNGPGKTILLRADMDALPILEATGLPYSSKVTMLDVEGVMRPVMHACGHDMHMTCLLAAAETLLKLKEKWSGTLIVLFQPAEERGSGAKAMVDDGLYGKHKIPVPDFLLGQHVMAMRAGSVGSKLGTIMAGADSMKITMFGVGGHGSQPHRTIDPAVMAAHVVVRLQTVISREINPSDVSVLTVGSLQAGQTENIIADSAEIGIDIRSVRPETREKVLASIQRIVKAECEASGSTVAPVFKMTRHLPTTVNDEPMMKTLEKSFSEHFGDDFDANIPTTTIAEDFSILATSQGRPCAFWHWGGIEHGLWDQSLKEGKIDEIPANHTARFAPVIQPTMRTGIHALCVAALAFFGKKSQHRL</sequence>
<feature type="binding site" evidence="4">
    <location>
        <position position="186"/>
    </location>
    <ligand>
        <name>Mn(2+)</name>
        <dbReference type="ChEBI" id="CHEBI:29035"/>
        <label>2</label>
    </ligand>
</feature>
<dbReference type="Proteomes" id="UP000799750">
    <property type="component" value="Unassembled WGS sequence"/>
</dbReference>
<comment type="cofactor">
    <cofactor evidence="4">
        <name>Mn(2+)</name>
        <dbReference type="ChEBI" id="CHEBI:29035"/>
    </cofactor>
    <text evidence="4">The Mn(2+) ion enhances activity.</text>
</comment>
<dbReference type="PANTHER" id="PTHR11014">
    <property type="entry name" value="PEPTIDASE M20 FAMILY MEMBER"/>
    <property type="match status" value="1"/>
</dbReference>
<keyword evidence="7" id="KW-1185">Reference proteome</keyword>
<dbReference type="Pfam" id="PF01546">
    <property type="entry name" value="Peptidase_M20"/>
    <property type="match status" value="1"/>
</dbReference>
<dbReference type="AlphaFoldDB" id="A0A6A6QR48"/>
<evidence type="ECO:0000259" key="5">
    <source>
        <dbReference type="Pfam" id="PF07687"/>
    </source>
</evidence>
<keyword evidence="4" id="KW-0479">Metal-binding</keyword>
<dbReference type="PANTHER" id="PTHR11014:SF63">
    <property type="entry name" value="METALLOPEPTIDASE, PUTATIVE (AFU_ORTHOLOGUE AFUA_6G09600)-RELATED"/>
    <property type="match status" value="1"/>
</dbReference>
<comment type="similarity">
    <text evidence="2">Belongs to the peptidase M20A family.</text>
</comment>
<dbReference type="InterPro" id="IPR036264">
    <property type="entry name" value="Bact_exopeptidase_dim_dom"/>
</dbReference>
<feature type="binding site" evidence="4">
    <location>
        <position position="121"/>
    </location>
    <ligand>
        <name>Mn(2+)</name>
        <dbReference type="ChEBI" id="CHEBI:29035"/>
        <label>2</label>
    </ligand>
</feature>
<feature type="domain" description="Peptidase M20 dimerisation" evidence="5">
    <location>
        <begin position="205"/>
        <end position="304"/>
    </location>
</feature>
<feature type="binding site" evidence="4">
    <location>
        <position position="123"/>
    </location>
    <ligand>
        <name>Mn(2+)</name>
        <dbReference type="ChEBI" id="CHEBI:29035"/>
        <label>2</label>
    </ligand>
</feature>
<dbReference type="FunFam" id="3.30.70.360:FF:000001">
    <property type="entry name" value="N-acetyldiaminopimelate deacetylase"/>
    <property type="match status" value="1"/>
</dbReference>
<dbReference type="InterPro" id="IPR011650">
    <property type="entry name" value="Peptidase_M20_dimer"/>
</dbReference>
<dbReference type="EMBL" id="MU004190">
    <property type="protein sequence ID" value="KAF2494865.1"/>
    <property type="molecule type" value="Genomic_DNA"/>
</dbReference>
<protein>
    <submittedName>
        <fullName evidence="6">Amidohydrolase</fullName>
    </submittedName>
</protein>
<dbReference type="Pfam" id="PF07687">
    <property type="entry name" value="M20_dimer"/>
    <property type="match status" value="1"/>
</dbReference>
<dbReference type="InterPro" id="IPR002933">
    <property type="entry name" value="Peptidase_M20"/>
</dbReference>
<reference evidence="6" key="1">
    <citation type="journal article" date="2020" name="Stud. Mycol.">
        <title>101 Dothideomycetes genomes: a test case for predicting lifestyles and emergence of pathogens.</title>
        <authorList>
            <person name="Haridas S."/>
            <person name="Albert R."/>
            <person name="Binder M."/>
            <person name="Bloem J."/>
            <person name="Labutti K."/>
            <person name="Salamov A."/>
            <person name="Andreopoulos B."/>
            <person name="Baker S."/>
            <person name="Barry K."/>
            <person name="Bills G."/>
            <person name="Bluhm B."/>
            <person name="Cannon C."/>
            <person name="Castanera R."/>
            <person name="Culley D."/>
            <person name="Daum C."/>
            <person name="Ezra D."/>
            <person name="Gonzalez J."/>
            <person name="Henrissat B."/>
            <person name="Kuo A."/>
            <person name="Liang C."/>
            <person name="Lipzen A."/>
            <person name="Lutzoni F."/>
            <person name="Magnuson J."/>
            <person name="Mondo S."/>
            <person name="Nolan M."/>
            <person name="Ohm R."/>
            <person name="Pangilinan J."/>
            <person name="Park H.-J."/>
            <person name="Ramirez L."/>
            <person name="Alfaro M."/>
            <person name="Sun H."/>
            <person name="Tritt A."/>
            <person name="Yoshinaga Y."/>
            <person name="Zwiers L.-H."/>
            <person name="Turgeon B."/>
            <person name="Goodwin S."/>
            <person name="Spatafora J."/>
            <person name="Crous P."/>
            <person name="Grigoriev I."/>
        </authorList>
    </citation>
    <scope>NUCLEOTIDE SEQUENCE</scope>
    <source>
        <strain evidence="6">CBS 269.34</strain>
    </source>
</reference>
<dbReference type="GO" id="GO:0016787">
    <property type="term" value="F:hydrolase activity"/>
    <property type="evidence" value="ECO:0007669"/>
    <property type="project" value="UniProtKB-KW"/>
</dbReference>
<proteinExistence type="inferred from homology"/>
<dbReference type="Gene3D" id="3.30.70.360">
    <property type="match status" value="1"/>
</dbReference>
<dbReference type="InterPro" id="IPR017439">
    <property type="entry name" value="Amidohydrolase"/>
</dbReference>
<evidence type="ECO:0000313" key="6">
    <source>
        <dbReference type="EMBL" id="KAF2494865.1"/>
    </source>
</evidence>
<evidence type="ECO:0000256" key="2">
    <source>
        <dbReference type="ARBA" id="ARBA00006247"/>
    </source>
</evidence>
<dbReference type="GO" id="GO:0046872">
    <property type="term" value="F:metal ion binding"/>
    <property type="evidence" value="ECO:0007669"/>
    <property type="project" value="UniProtKB-KW"/>
</dbReference>
<dbReference type="CDD" id="cd05664">
    <property type="entry name" value="M20_Acy1-like"/>
    <property type="match status" value="1"/>
</dbReference>
<feature type="binding site" evidence="4">
    <location>
        <position position="157"/>
    </location>
    <ligand>
        <name>Mn(2+)</name>
        <dbReference type="ChEBI" id="CHEBI:29035"/>
        <label>2</label>
    </ligand>
</feature>
<dbReference type="SUPFAM" id="SSF55031">
    <property type="entry name" value="Bacterial exopeptidase dimerisation domain"/>
    <property type="match status" value="1"/>
</dbReference>
<name>A0A6A6QR48_9PEZI</name>
<evidence type="ECO:0000256" key="3">
    <source>
        <dbReference type="ARBA" id="ARBA00022801"/>
    </source>
</evidence>
<evidence type="ECO:0000256" key="4">
    <source>
        <dbReference type="PIRSR" id="PIRSR005962-1"/>
    </source>
</evidence>
<dbReference type="NCBIfam" id="TIGR01891">
    <property type="entry name" value="amidohydrolases"/>
    <property type="match status" value="1"/>
</dbReference>
<evidence type="ECO:0000256" key="1">
    <source>
        <dbReference type="ARBA" id="ARBA00006153"/>
    </source>
</evidence>
<gene>
    <name evidence="6" type="ORF">BU16DRAFT_50075</name>
</gene>
<dbReference type="OrthoDB" id="6119954at2759"/>
<comment type="similarity">
    <text evidence="1">Belongs to the peptidase M20 family.</text>
</comment>
<organism evidence="6 7">
    <name type="scientific">Lophium mytilinum</name>
    <dbReference type="NCBI Taxonomy" id="390894"/>
    <lineage>
        <taxon>Eukaryota</taxon>
        <taxon>Fungi</taxon>
        <taxon>Dikarya</taxon>
        <taxon>Ascomycota</taxon>
        <taxon>Pezizomycotina</taxon>
        <taxon>Dothideomycetes</taxon>
        <taxon>Pleosporomycetidae</taxon>
        <taxon>Mytilinidiales</taxon>
        <taxon>Mytilinidiaceae</taxon>
        <taxon>Lophium</taxon>
    </lineage>
</organism>
<dbReference type="PIRSF" id="PIRSF005962">
    <property type="entry name" value="Pept_M20D_amidohydro"/>
    <property type="match status" value="1"/>
</dbReference>
<dbReference type="Gene3D" id="3.40.630.10">
    <property type="entry name" value="Zn peptidases"/>
    <property type="match status" value="1"/>
</dbReference>